<organism evidence="2 3">
    <name type="scientific">Prosthecochloris marina</name>
    <dbReference type="NCBI Taxonomy" id="2017681"/>
    <lineage>
        <taxon>Bacteria</taxon>
        <taxon>Pseudomonadati</taxon>
        <taxon>Chlorobiota</taxon>
        <taxon>Chlorobiia</taxon>
        <taxon>Chlorobiales</taxon>
        <taxon>Chlorobiaceae</taxon>
        <taxon>Prosthecochloris</taxon>
    </lineage>
</organism>
<dbReference type="RefSeq" id="WP_110022396.1">
    <property type="nucleotide sequence ID" value="NZ_PDNZ01000002.1"/>
</dbReference>
<keyword evidence="1" id="KW-1133">Transmembrane helix</keyword>
<evidence type="ECO:0000256" key="1">
    <source>
        <dbReference type="SAM" id="Phobius"/>
    </source>
</evidence>
<evidence type="ECO:0000313" key="3">
    <source>
        <dbReference type="Proteomes" id="UP000246278"/>
    </source>
</evidence>
<protein>
    <submittedName>
        <fullName evidence="2">Uncharacterized protein</fullName>
    </submittedName>
</protein>
<dbReference type="EMBL" id="PDNZ01000002">
    <property type="protein sequence ID" value="PWW82680.1"/>
    <property type="molecule type" value="Genomic_DNA"/>
</dbReference>
<evidence type="ECO:0000313" key="2">
    <source>
        <dbReference type="EMBL" id="PWW82680.1"/>
    </source>
</evidence>
<gene>
    <name evidence="2" type="ORF">CR164_02725</name>
</gene>
<accession>A0A317T8L7</accession>
<keyword evidence="1" id="KW-0472">Membrane</keyword>
<feature type="transmembrane region" description="Helical" evidence="1">
    <location>
        <begin position="6"/>
        <end position="32"/>
    </location>
</feature>
<keyword evidence="1" id="KW-0812">Transmembrane</keyword>
<dbReference type="Proteomes" id="UP000246278">
    <property type="component" value="Unassembled WGS sequence"/>
</dbReference>
<dbReference type="AlphaFoldDB" id="A0A317T8L7"/>
<comment type="caution">
    <text evidence="2">The sequence shown here is derived from an EMBL/GenBank/DDBJ whole genome shotgun (WGS) entry which is preliminary data.</text>
</comment>
<proteinExistence type="predicted"/>
<name>A0A317T8L7_9CHLB</name>
<keyword evidence="3" id="KW-1185">Reference proteome</keyword>
<dbReference type="OrthoDB" id="7068347at2"/>
<reference evidence="3" key="1">
    <citation type="submission" date="2017-10" db="EMBL/GenBank/DDBJ databases">
        <authorList>
            <person name="Gaisin V.A."/>
            <person name="Rysina M.S."/>
            <person name="Grouzdev D.S."/>
        </authorList>
    </citation>
    <scope>NUCLEOTIDE SEQUENCE [LARGE SCALE GENOMIC DNA]</scope>
    <source>
        <strain evidence="3">V1</strain>
    </source>
</reference>
<sequence length="146" mass="15509">MSENEVVIISLLVSVLGLIVIAGIVWFGYILARVSRKSPALTGNPALDGVLAEWVRQGSGSSDDLPRVAYESYSEYLHRRNEFWTAYGQVLLAVLIVVVLTVLLITQTITAEAGLPILSGISGFAIAKGISATKSSGLPQLKRPGG</sequence>
<feature type="transmembrane region" description="Helical" evidence="1">
    <location>
        <begin position="86"/>
        <end position="107"/>
    </location>
</feature>